<keyword evidence="1" id="KW-0732">Signal</keyword>
<comment type="caution">
    <text evidence="2">The sequence shown here is derived from an EMBL/GenBank/DDBJ whole genome shotgun (WGS) entry which is preliminary data.</text>
</comment>
<feature type="chain" id="PRO_5039062753" evidence="1">
    <location>
        <begin position="23"/>
        <end position="223"/>
    </location>
</feature>
<organism evidence="2 3">
    <name type="scientific">Candidatus Mucispirillum faecigallinarum</name>
    <dbReference type="NCBI Taxonomy" id="2838699"/>
    <lineage>
        <taxon>Bacteria</taxon>
        <taxon>Pseudomonadati</taxon>
        <taxon>Deferribacterota</taxon>
        <taxon>Deferribacteres</taxon>
        <taxon>Deferribacterales</taxon>
        <taxon>Mucispirillaceae</taxon>
        <taxon>Mucispirillum</taxon>
    </lineage>
</organism>
<evidence type="ECO:0000313" key="3">
    <source>
        <dbReference type="Proteomes" id="UP000824176"/>
    </source>
</evidence>
<name>A0A9D2KD56_9BACT</name>
<protein>
    <submittedName>
        <fullName evidence="2">Uncharacterized protein</fullName>
    </submittedName>
</protein>
<evidence type="ECO:0000256" key="1">
    <source>
        <dbReference type="SAM" id="SignalP"/>
    </source>
</evidence>
<reference evidence="2" key="2">
    <citation type="submission" date="2021-04" db="EMBL/GenBank/DDBJ databases">
        <authorList>
            <person name="Gilroy R."/>
        </authorList>
    </citation>
    <scope>NUCLEOTIDE SEQUENCE</scope>
    <source>
        <strain evidence="2">ChiW4-1371</strain>
    </source>
</reference>
<dbReference type="EMBL" id="DXAQ01000166">
    <property type="protein sequence ID" value="HIZ90472.1"/>
    <property type="molecule type" value="Genomic_DNA"/>
</dbReference>
<proteinExistence type="predicted"/>
<accession>A0A9D2KD56</accession>
<dbReference type="AlphaFoldDB" id="A0A9D2KD56"/>
<gene>
    <name evidence="2" type="ORF">H9804_11050</name>
</gene>
<evidence type="ECO:0000313" key="2">
    <source>
        <dbReference type="EMBL" id="HIZ90472.1"/>
    </source>
</evidence>
<reference evidence="2" key="1">
    <citation type="journal article" date="2021" name="PeerJ">
        <title>Extensive microbial diversity within the chicken gut microbiome revealed by metagenomics and culture.</title>
        <authorList>
            <person name="Gilroy R."/>
            <person name="Ravi A."/>
            <person name="Getino M."/>
            <person name="Pursley I."/>
            <person name="Horton D.L."/>
            <person name="Alikhan N.F."/>
            <person name="Baker D."/>
            <person name="Gharbi K."/>
            <person name="Hall N."/>
            <person name="Watson M."/>
            <person name="Adriaenssens E.M."/>
            <person name="Foster-Nyarko E."/>
            <person name="Jarju S."/>
            <person name="Secka A."/>
            <person name="Antonio M."/>
            <person name="Oren A."/>
            <person name="Chaudhuri R.R."/>
            <person name="La Ragione R."/>
            <person name="Hildebrand F."/>
            <person name="Pallen M.J."/>
        </authorList>
    </citation>
    <scope>NUCLEOTIDE SEQUENCE</scope>
    <source>
        <strain evidence="2">ChiW4-1371</strain>
    </source>
</reference>
<sequence>MKKIFVLFVTAVMMTFGTSAYAFFPKAPAGNAEPFDTTELSKKQGKYVNSYIEVVKEFASAYKLIAEAVSTGKTKDKELETINAMQSANTDSDIKEIQKLSEKAAKNADKNMKKVKSLDEQQKELLLKAVESYLSANGKMAVLLTAIGVDAAVVGKAISNNPAQAITIKEDLNTLLLLADILPGYSKMNIKTLDLLISTLEKNGVDMSEKKKQKEQAQSQGAE</sequence>
<feature type="signal peptide" evidence="1">
    <location>
        <begin position="1"/>
        <end position="22"/>
    </location>
</feature>
<dbReference type="Proteomes" id="UP000824176">
    <property type="component" value="Unassembled WGS sequence"/>
</dbReference>